<dbReference type="Gene3D" id="2.50.20.10">
    <property type="entry name" value="Lipoprotein localisation LolA/LolB/LppX"/>
    <property type="match status" value="1"/>
</dbReference>
<keyword evidence="4" id="KW-1185">Reference proteome</keyword>
<evidence type="ECO:0000313" key="4">
    <source>
        <dbReference type="Proteomes" id="UP000035489"/>
    </source>
</evidence>
<name>A0A0H1RE49_9HYPH</name>
<reference evidence="3 4" key="1">
    <citation type="submission" date="2015-05" db="EMBL/GenBank/DDBJ databases">
        <title>Draft genome sequence of Microvirga vignae strain BR3299, a novel nitrogen fixing bacteria isolated from Brazil semi-aired region.</title>
        <authorList>
            <person name="Zilli J.E."/>
            <person name="Passos S.R."/>
            <person name="Leite J."/>
            <person name="Baldani J.I."/>
            <person name="Xavier G.R."/>
            <person name="Rumjaneck N.G."/>
            <person name="Simoes-Araujo J.L."/>
        </authorList>
    </citation>
    <scope>NUCLEOTIDE SEQUENCE [LARGE SCALE GENOMIC DNA]</scope>
    <source>
        <strain evidence="3 4">BR3299</strain>
    </source>
</reference>
<dbReference type="InterPro" id="IPR019207">
    <property type="entry name" value="DUF2092"/>
</dbReference>
<dbReference type="InterPro" id="IPR029046">
    <property type="entry name" value="LolA/LolB/LppX"/>
</dbReference>
<dbReference type="Proteomes" id="UP000035489">
    <property type="component" value="Unassembled WGS sequence"/>
</dbReference>
<keyword evidence="1 2" id="KW-0732">Signal</keyword>
<organism evidence="3 4">
    <name type="scientific">Microvirga vignae</name>
    <dbReference type="NCBI Taxonomy" id="1225564"/>
    <lineage>
        <taxon>Bacteria</taxon>
        <taxon>Pseudomonadati</taxon>
        <taxon>Pseudomonadota</taxon>
        <taxon>Alphaproteobacteria</taxon>
        <taxon>Hyphomicrobiales</taxon>
        <taxon>Methylobacteriaceae</taxon>
        <taxon>Microvirga</taxon>
    </lineage>
</organism>
<dbReference type="PATRIC" id="fig|1225564.3.peg.2438"/>
<comment type="caution">
    <text evidence="3">The sequence shown here is derived from an EMBL/GenBank/DDBJ whole genome shotgun (WGS) entry which is preliminary data.</text>
</comment>
<feature type="chain" id="PRO_5002593644" evidence="2">
    <location>
        <begin position="37"/>
        <end position="270"/>
    </location>
</feature>
<dbReference type="RefSeq" id="WP_047188665.1">
    <property type="nucleotide sequence ID" value="NZ_LCYG01000020.1"/>
</dbReference>
<dbReference type="SUPFAM" id="SSF89392">
    <property type="entry name" value="Prokaryotic lipoproteins and lipoprotein localization factors"/>
    <property type="match status" value="1"/>
</dbReference>
<evidence type="ECO:0000313" key="3">
    <source>
        <dbReference type="EMBL" id="KLK93458.1"/>
    </source>
</evidence>
<gene>
    <name evidence="3" type="ORF">AA309_09085</name>
</gene>
<dbReference type="PIRSF" id="PIRSF012443">
    <property type="entry name" value="UCP012443"/>
    <property type="match status" value="1"/>
</dbReference>
<proteinExistence type="predicted"/>
<dbReference type="AlphaFoldDB" id="A0A0H1RE49"/>
<dbReference type="Pfam" id="PF09865">
    <property type="entry name" value="DUF2092"/>
    <property type="match status" value="1"/>
</dbReference>
<dbReference type="OrthoDB" id="116979at2"/>
<dbReference type="STRING" id="1225564.AA309_09085"/>
<dbReference type="EMBL" id="LCYG01000020">
    <property type="protein sequence ID" value="KLK93458.1"/>
    <property type="molecule type" value="Genomic_DNA"/>
</dbReference>
<protein>
    <submittedName>
        <fullName evidence="3">Membrane protein</fullName>
    </submittedName>
</protein>
<feature type="signal peptide" evidence="2">
    <location>
        <begin position="1"/>
        <end position="36"/>
    </location>
</feature>
<sequence>MNRRICSRPGVALTKSALGLLAGMAITGALAPAAWAEDGAAQNILKAMSDYVSRQENLSLKYDADVEVVTPAVEKIQFSASGEVTLSRPNKFRVSRTGGYADVELISDGSNVTIHDRGGNKFAQIPATGTFDEVVDRLRTEAPLELPGADLLLSKPYDELMAGVLEAKHIGRGVIEGVECEHLAFRNLDTDWQIWVEVGERPLPRKYVITSKAVGAAPQYTLRLRDWQTGVSPATDAFTFKPPEGSSGVAITLLKDIDEIPSGVVPGGAK</sequence>
<evidence type="ECO:0000256" key="1">
    <source>
        <dbReference type="ARBA" id="ARBA00022729"/>
    </source>
</evidence>
<evidence type="ECO:0000256" key="2">
    <source>
        <dbReference type="SAM" id="SignalP"/>
    </source>
</evidence>
<accession>A0A0H1RE49</accession>